<dbReference type="Proteomes" id="UP000218231">
    <property type="component" value="Unassembled WGS sequence"/>
</dbReference>
<feature type="transmembrane region" description="Helical" evidence="5">
    <location>
        <begin position="224"/>
        <end position="249"/>
    </location>
</feature>
<keyword evidence="7" id="KW-1185">Reference proteome</keyword>
<dbReference type="Gene3D" id="1.10.1450.10">
    <property type="entry name" value="Tetraspanin"/>
    <property type="match status" value="1"/>
</dbReference>
<dbReference type="OrthoDB" id="432835at2759"/>
<evidence type="ECO:0000256" key="1">
    <source>
        <dbReference type="ARBA" id="ARBA00004141"/>
    </source>
</evidence>
<keyword evidence="2 5" id="KW-0812">Transmembrane</keyword>
<dbReference type="InterPro" id="IPR018499">
    <property type="entry name" value="Tetraspanin/Peripherin"/>
</dbReference>
<sequence length="298" mass="34523">MIINKLANLTQKDRETFFWISNFILLVCGVVSFIIGIWMYIEKSDFAELTPASYSAMTSAGICAFTGASMCIICIIGCLVVWFRSKIMLITYVAFIIILGITQLLITITGLFNTENAQEFIRKDLLKNINSTHVLSQMGHKVELRITWDHMQETLQCCGVDRPDDWFYSKQWPNSQYVPDSCCNITNFASENDTYHCGMLPENRNLWHQQGCYPVFIDWLFHHIYIITWLAVVLVIVEIIVLIASILIWKPISEFHRIHQKRNHRRRLVEEANEELRLNPMDRIGNAANEPESVDQIT</sequence>
<comment type="caution">
    <text evidence="6">The sequence shown here is derived from an EMBL/GenBank/DDBJ whole genome shotgun (WGS) entry which is preliminary data.</text>
</comment>
<dbReference type="EMBL" id="LIAE01008950">
    <property type="protein sequence ID" value="PAV71662.1"/>
    <property type="molecule type" value="Genomic_DNA"/>
</dbReference>
<evidence type="ECO:0000313" key="6">
    <source>
        <dbReference type="EMBL" id="PAV71662.1"/>
    </source>
</evidence>
<dbReference type="Pfam" id="PF00335">
    <property type="entry name" value="Tetraspanin"/>
    <property type="match status" value="1"/>
</dbReference>
<evidence type="ECO:0000256" key="5">
    <source>
        <dbReference type="SAM" id="Phobius"/>
    </source>
</evidence>
<feature type="transmembrane region" description="Helical" evidence="5">
    <location>
        <begin position="20"/>
        <end position="41"/>
    </location>
</feature>
<gene>
    <name evidence="6" type="ORF">WR25_26573</name>
</gene>
<dbReference type="PANTHER" id="PTHR19282:SF477">
    <property type="entry name" value="TETRASPANIN"/>
    <property type="match status" value="1"/>
</dbReference>
<reference evidence="6 7" key="1">
    <citation type="journal article" date="2017" name="Curr. Biol.">
        <title>Genome architecture and evolution of a unichromosomal asexual nematode.</title>
        <authorList>
            <person name="Fradin H."/>
            <person name="Zegar C."/>
            <person name="Gutwein M."/>
            <person name="Lucas J."/>
            <person name="Kovtun M."/>
            <person name="Corcoran D."/>
            <person name="Baugh L.R."/>
            <person name="Kiontke K."/>
            <person name="Gunsalus K."/>
            <person name="Fitch D.H."/>
            <person name="Piano F."/>
        </authorList>
    </citation>
    <scope>NUCLEOTIDE SEQUENCE [LARGE SCALE GENOMIC DNA]</scope>
    <source>
        <strain evidence="6">PF1309</strain>
    </source>
</reference>
<dbReference type="PANTHER" id="PTHR19282">
    <property type="entry name" value="TETRASPANIN"/>
    <property type="match status" value="1"/>
</dbReference>
<dbReference type="SUPFAM" id="SSF48652">
    <property type="entry name" value="Tetraspanin"/>
    <property type="match status" value="1"/>
</dbReference>
<keyword evidence="4 5" id="KW-0472">Membrane</keyword>
<protein>
    <submittedName>
        <fullName evidence="6">Uncharacterized protein</fullName>
    </submittedName>
</protein>
<comment type="subcellular location">
    <subcellularLocation>
        <location evidence="1">Membrane</location>
        <topology evidence="1">Multi-pass membrane protein</topology>
    </subcellularLocation>
</comment>
<dbReference type="PRINTS" id="PR00259">
    <property type="entry name" value="TMFOUR"/>
</dbReference>
<dbReference type="GO" id="GO:0005886">
    <property type="term" value="C:plasma membrane"/>
    <property type="evidence" value="ECO:0007669"/>
    <property type="project" value="TreeGrafter"/>
</dbReference>
<evidence type="ECO:0000256" key="3">
    <source>
        <dbReference type="ARBA" id="ARBA00022989"/>
    </source>
</evidence>
<keyword evidence="3 5" id="KW-1133">Transmembrane helix</keyword>
<dbReference type="InterPro" id="IPR008952">
    <property type="entry name" value="Tetraspanin_EC2_sf"/>
</dbReference>
<evidence type="ECO:0000256" key="2">
    <source>
        <dbReference type="ARBA" id="ARBA00022692"/>
    </source>
</evidence>
<proteinExistence type="predicted"/>
<accession>A0A2A2KCR2</accession>
<feature type="transmembrane region" description="Helical" evidence="5">
    <location>
        <begin position="53"/>
        <end position="82"/>
    </location>
</feature>
<dbReference type="AlphaFoldDB" id="A0A2A2KCR2"/>
<dbReference type="STRING" id="2018661.A0A2A2KCR2"/>
<feature type="transmembrane region" description="Helical" evidence="5">
    <location>
        <begin position="89"/>
        <end position="112"/>
    </location>
</feature>
<evidence type="ECO:0000256" key="4">
    <source>
        <dbReference type="ARBA" id="ARBA00023136"/>
    </source>
</evidence>
<evidence type="ECO:0000313" key="7">
    <source>
        <dbReference type="Proteomes" id="UP000218231"/>
    </source>
</evidence>
<name>A0A2A2KCR2_9BILA</name>
<organism evidence="6 7">
    <name type="scientific">Diploscapter pachys</name>
    <dbReference type="NCBI Taxonomy" id="2018661"/>
    <lineage>
        <taxon>Eukaryota</taxon>
        <taxon>Metazoa</taxon>
        <taxon>Ecdysozoa</taxon>
        <taxon>Nematoda</taxon>
        <taxon>Chromadorea</taxon>
        <taxon>Rhabditida</taxon>
        <taxon>Rhabditina</taxon>
        <taxon>Rhabditomorpha</taxon>
        <taxon>Rhabditoidea</taxon>
        <taxon>Rhabditidae</taxon>
        <taxon>Diploscapter</taxon>
    </lineage>
</organism>